<reference evidence="1 2" key="1">
    <citation type="submission" date="2022-04" db="EMBL/GenBank/DDBJ databases">
        <title>Halobacillus sp. isolated from saltern.</title>
        <authorList>
            <person name="Won M."/>
            <person name="Lee C.-M."/>
            <person name="Woen H.-Y."/>
            <person name="Kwon S.-W."/>
        </authorList>
    </citation>
    <scope>NUCLEOTIDE SEQUENCE [LARGE SCALE GENOMIC DNA]</scope>
    <source>
        <strain evidence="1 2">SSBR10-3</strain>
    </source>
</reference>
<keyword evidence="2" id="KW-1185">Reference proteome</keyword>
<evidence type="ECO:0000313" key="1">
    <source>
        <dbReference type="EMBL" id="UOQ42540.1"/>
    </source>
</evidence>
<dbReference type="Proteomes" id="UP000831787">
    <property type="component" value="Chromosome"/>
</dbReference>
<name>A0ABY4EDL8_9BACI</name>
<gene>
    <name evidence="1" type="ORF">MUN89_11125</name>
</gene>
<dbReference type="EMBL" id="CP095073">
    <property type="protein sequence ID" value="UOQ42540.1"/>
    <property type="molecule type" value="Genomic_DNA"/>
</dbReference>
<accession>A0ABY4EDL8</accession>
<protein>
    <submittedName>
        <fullName evidence="1">YqhG family protein</fullName>
    </submittedName>
</protein>
<dbReference type="InterPro" id="IPR024562">
    <property type="entry name" value="YqhG"/>
</dbReference>
<sequence>MKENPYYEFVKHFFLSYGCSIVEQSPFHMTIQLTAEVDEELMNRPFYWHYMKKMNRQGEPMQLTFTHTDAADQEGIFLHPGSPTLHRIYRMAVDKGRTTRLYETIEQPIEQKAMTPWLILNIQLQYRGKQTKNEQLSIGLNLINGGILENVMDKVWNVTFEPKVSDYTFPMTPIISLESGYRRMENYIENYVAGQDDAWVNESEAQLREELHLLKQFVLEENMTDEDYYKEKEQIETRYKPRISLSIVNGGLFYISQQTSNQLVANS</sequence>
<organism evidence="1 2">
    <name type="scientific">Halobacillus salinarum</name>
    <dbReference type="NCBI Taxonomy" id="2932257"/>
    <lineage>
        <taxon>Bacteria</taxon>
        <taxon>Bacillati</taxon>
        <taxon>Bacillota</taxon>
        <taxon>Bacilli</taxon>
        <taxon>Bacillales</taxon>
        <taxon>Bacillaceae</taxon>
        <taxon>Halobacillus</taxon>
    </lineage>
</organism>
<evidence type="ECO:0000313" key="2">
    <source>
        <dbReference type="Proteomes" id="UP000831787"/>
    </source>
</evidence>
<dbReference type="RefSeq" id="WP_244707733.1">
    <property type="nucleotide sequence ID" value="NZ_CP095073.1"/>
</dbReference>
<dbReference type="Pfam" id="PF11079">
    <property type="entry name" value="YqhG"/>
    <property type="match status" value="1"/>
</dbReference>
<proteinExistence type="predicted"/>